<evidence type="ECO:0000313" key="1">
    <source>
        <dbReference type="EMBL" id="KAJ9105741.1"/>
    </source>
</evidence>
<accession>A0ACC2W2Y6</accession>
<name>A0ACC2W2Y6_9TREE</name>
<reference evidence="1" key="1">
    <citation type="submission" date="2023-04" db="EMBL/GenBank/DDBJ databases">
        <title>Draft Genome sequencing of Naganishia species isolated from polar environments using Oxford Nanopore Technology.</title>
        <authorList>
            <person name="Leo P."/>
            <person name="Venkateswaran K."/>
        </authorList>
    </citation>
    <scope>NUCLEOTIDE SEQUENCE</scope>
    <source>
        <strain evidence="1">MNA-CCFEE 5261</strain>
    </source>
</reference>
<dbReference type="Proteomes" id="UP001241377">
    <property type="component" value="Unassembled WGS sequence"/>
</dbReference>
<sequence>MELKRFKKVKWKEQANPFETKVSPANTFGFIGELIDIYKEYSEERNHGNVLKIDHQMLDCKALDEASMRNHLRVPEYVQHWKPYNKERCDELQEKLDARGIRKGNLHFHEYDAEVQEFIFHYFISTKAVYNFILVPDDEDNCISRWFLLFAPKYSIIGLVVNAITCNLLDIRCSDNRWLCIMQRNMSATLDNLSIRVGECNSFAEMSCYLMSIMFLFSERSATNLDIWRLHLRGAHAILEKCDTLYSYISNSGERDIQTENAIHMFCFAKNWFVSSETIACLSAPNGGAVKNISSLRKLLGYTGGSPEDGFLVGGFNLIKCYSQLLTPVFVEVILFIINFKSTTGILLTGSEGILQDLQYSEELTSLGENLLKKIQAVETQELDLLSIKDHVLRAYMKACNRAYCCALKIYIWSVFLGKSVYGIEVQRCVQTIEEQLVTMHEIMRFGLCIHWPLFIAALCAPPGNQRKVLMGALKSISNNGTFVAQNTVNRVHSYWDIIDKGGMIQEKDFDSITM</sequence>
<keyword evidence="2" id="KW-1185">Reference proteome</keyword>
<organism evidence="1 2">
    <name type="scientific">Naganishia cerealis</name>
    <dbReference type="NCBI Taxonomy" id="610337"/>
    <lineage>
        <taxon>Eukaryota</taxon>
        <taxon>Fungi</taxon>
        <taxon>Dikarya</taxon>
        <taxon>Basidiomycota</taxon>
        <taxon>Agaricomycotina</taxon>
        <taxon>Tremellomycetes</taxon>
        <taxon>Filobasidiales</taxon>
        <taxon>Filobasidiaceae</taxon>
        <taxon>Naganishia</taxon>
    </lineage>
</organism>
<protein>
    <submittedName>
        <fullName evidence="1">Uncharacterized protein</fullName>
    </submittedName>
</protein>
<proteinExistence type="predicted"/>
<comment type="caution">
    <text evidence="1">The sequence shown here is derived from an EMBL/GenBank/DDBJ whole genome shotgun (WGS) entry which is preliminary data.</text>
</comment>
<gene>
    <name evidence="1" type="ORF">QFC19_003516</name>
</gene>
<evidence type="ECO:0000313" key="2">
    <source>
        <dbReference type="Proteomes" id="UP001241377"/>
    </source>
</evidence>
<dbReference type="EMBL" id="JASBWR010000033">
    <property type="protein sequence ID" value="KAJ9105741.1"/>
    <property type="molecule type" value="Genomic_DNA"/>
</dbReference>